<accession>A0A1W6MKI1</accession>
<feature type="modified residue" description="N6-(pyridoxal phosphate)lysine" evidence="9">
    <location>
        <position position="268"/>
    </location>
</feature>
<comment type="cofactor">
    <cofactor evidence="1 9">
        <name>pyridoxal 5'-phosphate</name>
        <dbReference type="ChEBI" id="CHEBI:597326"/>
    </cofactor>
</comment>
<dbReference type="SUPFAM" id="SSF53383">
    <property type="entry name" value="PLP-dependent transferases"/>
    <property type="match status" value="1"/>
</dbReference>
<dbReference type="GO" id="GO:0030170">
    <property type="term" value="F:pyridoxal phosphate binding"/>
    <property type="evidence" value="ECO:0007669"/>
    <property type="project" value="UniProtKB-UniRule"/>
</dbReference>
<feature type="site" description="Participates in the substrate recognition with KAPA and in a stacking interaction with the adenine ring of SAM" evidence="9">
    <location>
        <position position="18"/>
    </location>
</feature>
<evidence type="ECO:0000256" key="3">
    <source>
        <dbReference type="ARBA" id="ARBA00022576"/>
    </source>
</evidence>
<keyword evidence="11" id="KW-1185">Reference proteome</keyword>
<dbReference type="NCBIfam" id="TIGR00508">
    <property type="entry name" value="bioA"/>
    <property type="match status" value="1"/>
</dbReference>
<evidence type="ECO:0000313" key="11">
    <source>
        <dbReference type="Proteomes" id="UP000193431"/>
    </source>
</evidence>
<dbReference type="EMBL" id="CP019344">
    <property type="protein sequence ID" value="ARN78100.1"/>
    <property type="molecule type" value="Genomic_DNA"/>
</dbReference>
<proteinExistence type="inferred from homology"/>
<gene>
    <name evidence="9" type="primary">bioA</name>
    <name evidence="10" type="ORF">BST97_08870</name>
</gene>
<evidence type="ECO:0000256" key="5">
    <source>
        <dbReference type="ARBA" id="ARBA00022691"/>
    </source>
</evidence>
<dbReference type="InterPro" id="IPR015424">
    <property type="entry name" value="PyrdxlP-dep_Trfase"/>
</dbReference>
<reference evidence="10 11" key="1">
    <citation type="submission" date="2016-11" db="EMBL/GenBank/DDBJ databases">
        <title>Trade-off between light-utilization and light-protection in marine flavobacteria.</title>
        <authorList>
            <person name="Kumagai Y."/>
        </authorList>
    </citation>
    <scope>NUCLEOTIDE SEQUENCE [LARGE SCALE GENOMIC DNA]</scope>
    <source>
        <strain evidence="10 11">JCM 13191</strain>
    </source>
</reference>
<keyword evidence="6 9" id="KW-0093">Biotin biosynthesis</keyword>
<comment type="subunit">
    <text evidence="9">Homodimer.</text>
</comment>
<comment type="similarity">
    <text evidence="9">Belongs to the class-III pyridoxal-phosphate-dependent aminotransferase family. BioA subfamily.</text>
</comment>
<dbReference type="EC" id="2.6.1.62" evidence="9"/>
<feature type="binding site" evidence="9">
    <location>
        <position position="239"/>
    </location>
    <ligand>
        <name>pyridoxal 5'-phosphate</name>
        <dbReference type="ChEBI" id="CHEBI:597326"/>
    </ligand>
</feature>
<keyword evidence="7 9" id="KW-0663">Pyridoxal phosphate</keyword>
<dbReference type="GO" id="GO:0004141">
    <property type="term" value="F:dethiobiotin synthase activity"/>
    <property type="evidence" value="ECO:0007669"/>
    <property type="project" value="TreeGrafter"/>
</dbReference>
<dbReference type="UniPathway" id="UPA00078">
    <property type="reaction ID" value="UER00160"/>
</dbReference>
<comment type="subcellular location">
    <subcellularLocation>
        <location evidence="9">Cytoplasm</location>
    </subcellularLocation>
</comment>
<dbReference type="CDD" id="cd00610">
    <property type="entry name" value="OAT_like"/>
    <property type="match status" value="1"/>
</dbReference>
<protein>
    <recommendedName>
        <fullName evidence="9">Adenosylmethionine-8-amino-7-oxononanoate aminotransferase</fullName>
        <ecNumber evidence="9">2.6.1.62</ecNumber>
    </recommendedName>
    <alternativeName>
        <fullName evidence="9">7,8-diamino-pelargonic acid aminotransferase</fullName>
        <shortName evidence="9">DAPA AT</shortName>
        <shortName evidence="9">DAPA aminotransferase</shortName>
    </alternativeName>
    <alternativeName>
        <fullName evidence="9">7,8-diaminononanoate synthase</fullName>
        <shortName evidence="9">DANS</shortName>
    </alternativeName>
    <alternativeName>
        <fullName evidence="9">Diaminopelargonic acid synthase</fullName>
    </alternativeName>
</protein>
<dbReference type="Gene3D" id="3.90.1150.10">
    <property type="entry name" value="Aspartate Aminotransferase, domain 1"/>
    <property type="match status" value="1"/>
</dbReference>
<dbReference type="InterPro" id="IPR015422">
    <property type="entry name" value="PyrdxlP-dep_Trfase_small"/>
</dbReference>
<dbReference type="STRING" id="331648.BST97_08870"/>
<comment type="caution">
    <text evidence="9">Lacks conserved residue(s) required for the propagation of feature annotation.</text>
</comment>
<comment type="function">
    <text evidence="9">Catalyzes the transfer of the alpha-amino group from S-adenosyl-L-methionine (SAM) to 7-keto-8-aminopelargonic acid (KAPA) to form 7,8-diaminopelargonic acid (DAPA). It is the only aminotransferase known to utilize SAM as an amino donor.</text>
</comment>
<dbReference type="GO" id="GO:0009102">
    <property type="term" value="P:biotin biosynthetic process"/>
    <property type="evidence" value="ECO:0007669"/>
    <property type="project" value="UniProtKB-UniRule"/>
</dbReference>
<dbReference type="PANTHER" id="PTHR42684">
    <property type="entry name" value="ADENOSYLMETHIONINE-8-AMINO-7-OXONONANOATE AMINOTRANSFERASE"/>
    <property type="match status" value="1"/>
</dbReference>
<keyword evidence="9" id="KW-0963">Cytoplasm</keyword>
<evidence type="ECO:0000256" key="7">
    <source>
        <dbReference type="ARBA" id="ARBA00022898"/>
    </source>
</evidence>
<dbReference type="PANTHER" id="PTHR42684:SF3">
    <property type="entry name" value="ADENOSYLMETHIONINE-8-AMINO-7-OXONONANOATE AMINOTRANSFERASE"/>
    <property type="match status" value="1"/>
</dbReference>
<feature type="binding site" evidence="9">
    <location>
        <begin position="303"/>
        <end position="304"/>
    </location>
    <ligand>
        <name>pyridoxal 5'-phosphate</name>
        <dbReference type="ChEBI" id="CHEBI:597326"/>
    </ligand>
</feature>
<dbReference type="Proteomes" id="UP000193431">
    <property type="component" value="Chromosome"/>
</dbReference>
<feature type="binding site" evidence="9">
    <location>
        <position position="268"/>
    </location>
    <ligand>
        <name>substrate</name>
    </ligand>
</feature>
<dbReference type="InterPro" id="IPR005814">
    <property type="entry name" value="Aminotrans_3"/>
</dbReference>
<dbReference type="Pfam" id="PF00202">
    <property type="entry name" value="Aminotran_3"/>
    <property type="match status" value="1"/>
</dbReference>
<evidence type="ECO:0000256" key="8">
    <source>
        <dbReference type="ARBA" id="ARBA00048449"/>
    </source>
</evidence>
<keyword evidence="4 9" id="KW-0808">Transferase</keyword>
<feature type="binding site" evidence="9">
    <location>
        <position position="391"/>
    </location>
    <ligand>
        <name>substrate</name>
    </ligand>
</feature>
<feature type="binding site" evidence="9">
    <location>
        <begin position="113"/>
        <end position="114"/>
    </location>
    <ligand>
        <name>pyridoxal 5'-phosphate</name>
        <dbReference type="ChEBI" id="CHEBI:597326"/>
    </ligand>
</feature>
<evidence type="ECO:0000313" key="10">
    <source>
        <dbReference type="EMBL" id="ARN78100.1"/>
    </source>
</evidence>
<dbReference type="GO" id="GO:0005737">
    <property type="term" value="C:cytoplasm"/>
    <property type="evidence" value="ECO:0007669"/>
    <property type="project" value="UniProtKB-SubCell"/>
</dbReference>
<dbReference type="RefSeq" id="WP_085766897.1">
    <property type="nucleotide sequence ID" value="NZ_CP019344.1"/>
</dbReference>
<dbReference type="GO" id="GO:0004015">
    <property type="term" value="F:adenosylmethionine-8-amino-7-oxononanoate transaminase activity"/>
    <property type="evidence" value="ECO:0007669"/>
    <property type="project" value="UniProtKB-UniRule"/>
</dbReference>
<sequence length="428" mass="47910">MNREEITAIDQKNIWHPLTQHKTAQAPIAIDRAEGNYLYDFEGNRYFDAISSWYTCSYGHRNTKLTTAVKNQLDRLHHVVFAGMTHEPAAILSQKLLDILPINQFKLFFSENGSTSVEIGLKMAFQYHFNRGEKRNVVIALENGFHGDTFGAMSASGLSVYNGAFQDFFIEVERIPAPTASNIDEVLQKVEAIIQQNEVASFIYEPLVQGAAAMQLNDAAAMGRLLSRFRESGIITIADEVMTGFGKTGTNFASDQIAEKPDIICLSKALTGGIMPMAITSCTEEIYQAFYDDDLAKGLFHGHTYSGNPLGCAAAAAAIDLLNSETIQDGIRMTTERNAVFAKSIIQHDRVAQVRHQGVILAIDVELEMSRYGNQRDQIFNWFWERSVFLRPLGNTIYIVPPFTTTSTELNRVYELLEEFVTTFELQN</sequence>
<comment type="catalytic activity">
    <reaction evidence="8 9">
        <text>(8S)-8-amino-7-oxononanoate + S-adenosyl-L-methionine = S-adenosyl-4-methylsulfanyl-2-oxobutanoate + (7R,8S)-7,8-diammoniononanoate</text>
        <dbReference type="Rhea" id="RHEA:16861"/>
        <dbReference type="ChEBI" id="CHEBI:16490"/>
        <dbReference type="ChEBI" id="CHEBI:59789"/>
        <dbReference type="ChEBI" id="CHEBI:149468"/>
        <dbReference type="ChEBI" id="CHEBI:149469"/>
        <dbReference type="EC" id="2.6.1.62"/>
    </reaction>
</comment>
<dbReference type="AlphaFoldDB" id="A0A1W6MKI1"/>
<keyword evidence="3 9" id="KW-0032">Aminotransferase</keyword>
<keyword evidence="5 9" id="KW-0949">S-adenosyl-L-methionine</keyword>
<comment type="pathway">
    <text evidence="2 9">Cofactor biosynthesis; biotin biosynthesis; 7,8-diaminononanoate from 8-amino-7-oxononanoate (SAM route): step 1/1.</text>
</comment>
<evidence type="ECO:0000256" key="2">
    <source>
        <dbReference type="ARBA" id="ARBA00005063"/>
    </source>
</evidence>
<evidence type="ECO:0000256" key="9">
    <source>
        <dbReference type="HAMAP-Rule" id="MF_00834"/>
    </source>
</evidence>
<organism evidence="10 11">
    <name type="scientific">Nonlabens spongiae</name>
    <dbReference type="NCBI Taxonomy" id="331648"/>
    <lineage>
        <taxon>Bacteria</taxon>
        <taxon>Pseudomonadati</taxon>
        <taxon>Bacteroidota</taxon>
        <taxon>Flavobacteriia</taxon>
        <taxon>Flavobacteriales</taxon>
        <taxon>Flavobacteriaceae</taxon>
        <taxon>Nonlabens</taxon>
    </lineage>
</organism>
<name>A0A1W6MKI1_9FLAO</name>
<evidence type="ECO:0000256" key="4">
    <source>
        <dbReference type="ARBA" id="ARBA00022679"/>
    </source>
</evidence>
<dbReference type="PIRSF" id="PIRSF000521">
    <property type="entry name" value="Transaminase_4ab_Lys_Orn"/>
    <property type="match status" value="1"/>
</dbReference>
<feature type="binding site" evidence="9">
    <location>
        <position position="302"/>
    </location>
    <ligand>
        <name>substrate</name>
    </ligand>
</feature>
<dbReference type="InterPro" id="IPR015421">
    <property type="entry name" value="PyrdxlP-dep_Trfase_major"/>
</dbReference>
<dbReference type="InterPro" id="IPR005815">
    <property type="entry name" value="BioA"/>
</dbReference>
<dbReference type="GO" id="GO:0051537">
    <property type="term" value="F:2 iron, 2 sulfur cluster binding"/>
    <property type="evidence" value="ECO:0007669"/>
    <property type="project" value="UniProtKB-KW"/>
</dbReference>
<dbReference type="OrthoDB" id="9807885at2"/>
<dbReference type="HAMAP" id="MF_00834">
    <property type="entry name" value="BioA"/>
    <property type="match status" value="1"/>
</dbReference>
<evidence type="ECO:0000256" key="6">
    <source>
        <dbReference type="ARBA" id="ARBA00022756"/>
    </source>
</evidence>
<dbReference type="Gene3D" id="3.40.640.10">
    <property type="entry name" value="Type I PLP-dependent aspartate aminotransferase-like (Major domain)"/>
    <property type="match status" value="1"/>
</dbReference>
<evidence type="ECO:0000256" key="1">
    <source>
        <dbReference type="ARBA" id="ARBA00001933"/>
    </source>
</evidence>
<feature type="binding site" evidence="9">
    <location>
        <position position="53"/>
    </location>
    <ligand>
        <name>substrate</name>
    </ligand>
</feature>